<keyword evidence="6 8" id="KW-1133">Transmembrane helix</keyword>
<evidence type="ECO:0000256" key="2">
    <source>
        <dbReference type="ARBA" id="ARBA00007647"/>
    </source>
</evidence>
<keyword evidence="7 8" id="KW-0472">Membrane</keyword>
<dbReference type="InterPro" id="IPR008166">
    <property type="entry name" value="Glyco_transf_92"/>
</dbReference>
<dbReference type="PANTHER" id="PTHR21461:SF8">
    <property type="entry name" value="DOLICHYL-PHOSPHATE-MANNOSE--PROTEIN MANNOSYLTRANSFERASE-RELATED"/>
    <property type="match status" value="1"/>
</dbReference>
<comment type="similarity">
    <text evidence="2 8">Belongs to the glycosyltransferase 92 family.</text>
</comment>
<evidence type="ECO:0000313" key="10">
    <source>
        <dbReference type="Proteomes" id="UP000827892"/>
    </source>
</evidence>
<evidence type="ECO:0000256" key="4">
    <source>
        <dbReference type="ARBA" id="ARBA00022679"/>
    </source>
</evidence>
<evidence type="ECO:0000256" key="3">
    <source>
        <dbReference type="ARBA" id="ARBA00022676"/>
    </source>
</evidence>
<accession>A0AAE9A346</accession>
<dbReference type="EMBL" id="CP090895">
    <property type="protein sequence ID" value="ULT85990.1"/>
    <property type="molecule type" value="Genomic_DNA"/>
</dbReference>
<dbReference type="GO" id="GO:0016020">
    <property type="term" value="C:membrane"/>
    <property type="evidence" value="ECO:0007669"/>
    <property type="project" value="UniProtKB-SubCell"/>
</dbReference>
<evidence type="ECO:0000313" key="9">
    <source>
        <dbReference type="EMBL" id="ULT85990.1"/>
    </source>
</evidence>
<evidence type="ECO:0000256" key="1">
    <source>
        <dbReference type="ARBA" id="ARBA00004167"/>
    </source>
</evidence>
<reference evidence="9 10" key="1">
    <citation type="submission" date="2022-02" db="EMBL/GenBank/DDBJ databases">
        <title>Chromosome-level reference genomes for two strains of Caenorhabditis briggsae: an improved platform for comparative genomics.</title>
        <authorList>
            <person name="Stevens L."/>
            <person name="Andersen E.C."/>
        </authorList>
    </citation>
    <scope>NUCLEOTIDE SEQUENCE [LARGE SCALE GENOMIC DNA]</scope>
    <source>
        <strain evidence="9">QX1410_ONT</strain>
        <tissue evidence="9">Whole-organism</tissue>
    </source>
</reference>
<gene>
    <name evidence="9" type="ORF">L3Y34_005993</name>
</gene>
<dbReference type="Pfam" id="PF01697">
    <property type="entry name" value="Glyco_transf_92"/>
    <property type="match status" value="1"/>
</dbReference>
<dbReference type="OMA" id="WHMMQIN"/>
<dbReference type="Proteomes" id="UP000827892">
    <property type="component" value="Chromosome V"/>
</dbReference>
<dbReference type="AlphaFoldDB" id="A0AAE9A346"/>
<keyword evidence="5 8" id="KW-0812">Transmembrane</keyword>
<dbReference type="EC" id="2.4.1.-" evidence="8"/>
<proteinExistence type="inferred from homology"/>
<feature type="transmembrane region" description="Helical" evidence="8">
    <location>
        <begin position="12"/>
        <end position="33"/>
    </location>
</feature>
<keyword evidence="3 8" id="KW-0328">Glycosyltransferase</keyword>
<protein>
    <recommendedName>
        <fullName evidence="8">Glycosyltransferase family 92 protein</fullName>
        <ecNumber evidence="8">2.4.1.-</ecNumber>
    </recommendedName>
</protein>
<dbReference type="GO" id="GO:0016757">
    <property type="term" value="F:glycosyltransferase activity"/>
    <property type="evidence" value="ECO:0007669"/>
    <property type="project" value="UniProtKB-UniRule"/>
</dbReference>
<evidence type="ECO:0000256" key="8">
    <source>
        <dbReference type="RuleBase" id="RU366017"/>
    </source>
</evidence>
<evidence type="ECO:0000256" key="6">
    <source>
        <dbReference type="ARBA" id="ARBA00022989"/>
    </source>
</evidence>
<evidence type="ECO:0000256" key="5">
    <source>
        <dbReference type="ARBA" id="ARBA00022692"/>
    </source>
</evidence>
<name>A0AAE9A346_CAEBR</name>
<sequence length="501" mass="58847">MPSQYIFLFRRHFWKLVLLITVFTFCGLLVSLWSQTPPRRKLEKYNMDVSEKDPTEVYLDIGGGTIQMGRLQKENFTFVEEEDPSFAMTSETCRVESWNKLHSDRIPSPSLHDYWIKNDTSRKDYLYHTSPSPLAAFVHPEHITVTLTAENMFGKKVHCRYFDCKRKELDNVFESVVFPESTVYCGRRVGAKYISITEGKYDIPETPVPIQSRITNGPQHYFTVCMSPLYGEEPKFVQIVDFIEYHKLQGATFFHIYIRNVSAYDRILLDDYARTGEIEVIVLNDHYWRADYMWHMAQINDCHMRSVNFAKWTALLDIDERIEMKKDWRIVDFLDTISNPNIINLQFKVQWVLKDTLSPARFENDKQFLDNLVFRKFHNTSRVQDWLQPKSIIRPESIAAMEIHKPTAIYKGLAKIYVSSILGVIRHYRNVEGGALLNNNKRAQEVGPYSTTEIDPNMKFKLSDACIRRVKQVYDTVTYPCDKMQEMYHHHGLNHPCTLQK</sequence>
<comment type="subcellular location">
    <subcellularLocation>
        <location evidence="1">Membrane</location>
        <topology evidence="1">Single-pass membrane protein</topology>
    </subcellularLocation>
</comment>
<evidence type="ECO:0000256" key="7">
    <source>
        <dbReference type="ARBA" id="ARBA00023136"/>
    </source>
</evidence>
<dbReference type="PANTHER" id="PTHR21461">
    <property type="entry name" value="GLYCOSYLTRANSFERASE FAMILY 92 PROTEIN"/>
    <property type="match status" value="1"/>
</dbReference>
<keyword evidence="4 8" id="KW-0808">Transferase</keyword>
<organism evidence="9 10">
    <name type="scientific">Caenorhabditis briggsae</name>
    <dbReference type="NCBI Taxonomy" id="6238"/>
    <lineage>
        <taxon>Eukaryota</taxon>
        <taxon>Metazoa</taxon>
        <taxon>Ecdysozoa</taxon>
        <taxon>Nematoda</taxon>
        <taxon>Chromadorea</taxon>
        <taxon>Rhabditida</taxon>
        <taxon>Rhabditina</taxon>
        <taxon>Rhabditomorpha</taxon>
        <taxon>Rhabditoidea</taxon>
        <taxon>Rhabditidae</taxon>
        <taxon>Peloderinae</taxon>
        <taxon>Caenorhabditis</taxon>
    </lineage>
</organism>